<dbReference type="Proteomes" id="UP001305414">
    <property type="component" value="Unassembled WGS sequence"/>
</dbReference>
<keyword evidence="2" id="KW-1185">Reference proteome</keyword>
<gene>
    <name evidence="1" type="ORF">RRF57_012668</name>
</gene>
<accession>A0AAN7V0T9</accession>
<evidence type="ECO:0000313" key="1">
    <source>
        <dbReference type="EMBL" id="KAK5636956.1"/>
    </source>
</evidence>
<reference evidence="1 2" key="1">
    <citation type="submission" date="2023-10" db="EMBL/GenBank/DDBJ databases">
        <title>Draft genome sequence of Xylaria bambusicola isolate GMP-LS, the root and basal stem rot pathogen of sugarcane in Indonesia.</title>
        <authorList>
            <person name="Selvaraj P."/>
            <person name="Muralishankar V."/>
            <person name="Muruganantham S."/>
            <person name="Sp S."/>
            <person name="Haryani S."/>
            <person name="Lau K.J.X."/>
            <person name="Naqvi N.I."/>
        </authorList>
    </citation>
    <scope>NUCLEOTIDE SEQUENCE [LARGE SCALE GENOMIC DNA]</scope>
    <source>
        <strain evidence="1">GMP-LS</strain>
    </source>
</reference>
<evidence type="ECO:0008006" key="3">
    <source>
        <dbReference type="Google" id="ProtNLM"/>
    </source>
</evidence>
<sequence length="358" mass="40954">MPIPTPATLLRPTISALSPSEPTSNCRPFVRTITTKLFIYLSFPRRLLLRGGLELQEHSPSVHCSYLYHEYQRDSKALSDEQILADLQKFKPVKDGSEKNVWAYWDKGLAKCPPWCQRNIISWVRRLGPAWTVRVLDLVEGSPNHVSKYVGPAFFPSAFLEGTMTGPHLGPRPTAASIFVRRRLARRGFLLFRRLDNLCWNALADPSSPFEMAGFAIDMGPDVGMVFNGFIAARKGCRCIKYWHETFVEAWKGADSTAEMSNHPLLCHLPRYEPPPRNGKMPPFRYAQFADYLAQRVRHLKDPSVGWAGPEFFAKNVLLYDCSSEVYWAQRLTNWDGRKQFDLLRRQREGADKNSPHI</sequence>
<dbReference type="AlphaFoldDB" id="A0AAN7V0T9"/>
<dbReference type="EMBL" id="JAWHQM010000085">
    <property type="protein sequence ID" value="KAK5636956.1"/>
    <property type="molecule type" value="Genomic_DNA"/>
</dbReference>
<proteinExistence type="predicted"/>
<evidence type="ECO:0000313" key="2">
    <source>
        <dbReference type="Proteomes" id="UP001305414"/>
    </source>
</evidence>
<protein>
    <recommendedName>
        <fullName evidence="3">Capsule polysaccharide biosynthesis protein</fullName>
    </recommendedName>
</protein>
<comment type="caution">
    <text evidence="1">The sequence shown here is derived from an EMBL/GenBank/DDBJ whole genome shotgun (WGS) entry which is preliminary data.</text>
</comment>
<name>A0AAN7V0T9_9PEZI</name>
<organism evidence="1 2">
    <name type="scientific">Xylaria bambusicola</name>
    <dbReference type="NCBI Taxonomy" id="326684"/>
    <lineage>
        <taxon>Eukaryota</taxon>
        <taxon>Fungi</taxon>
        <taxon>Dikarya</taxon>
        <taxon>Ascomycota</taxon>
        <taxon>Pezizomycotina</taxon>
        <taxon>Sordariomycetes</taxon>
        <taxon>Xylariomycetidae</taxon>
        <taxon>Xylariales</taxon>
        <taxon>Xylariaceae</taxon>
        <taxon>Xylaria</taxon>
    </lineage>
</organism>